<accession>A0AAV4MKB4</accession>
<evidence type="ECO:0000313" key="2">
    <source>
        <dbReference type="Proteomes" id="UP001054945"/>
    </source>
</evidence>
<organism evidence="1 2">
    <name type="scientific">Caerostris extrusa</name>
    <name type="common">Bark spider</name>
    <name type="synonym">Caerostris bankana</name>
    <dbReference type="NCBI Taxonomy" id="172846"/>
    <lineage>
        <taxon>Eukaryota</taxon>
        <taxon>Metazoa</taxon>
        <taxon>Ecdysozoa</taxon>
        <taxon>Arthropoda</taxon>
        <taxon>Chelicerata</taxon>
        <taxon>Arachnida</taxon>
        <taxon>Araneae</taxon>
        <taxon>Araneomorphae</taxon>
        <taxon>Entelegynae</taxon>
        <taxon>Araneoidea</taxon>
        <taxon>Araneidae</taxon>
        <taxon>Caerostris</taxon>
    </lineage>
</organism>
<keyword evidence="2" id="KW-1185">Reference proteome</keyword>
<sequence length="88" mass="10104">MIFRIFIKCRKKEQRLSAAVHHSETTGALCQRQRLSDNDLPVRGWKSSRPLIASAAPTNWNWDQTAAKRSLETSFVVFSEKSMIDCCF</sequence>
<evidence type="ECO:0000313" key="1">
    <source>
        <dbReference type="EMBL" id="GIX72245.1"/>
    </source>
</evidence>
<gene>
    <name evidence="1" type="ORF">CEXT_560381</name>
</gene>
<dbReference type="Proteomes" id="UP001054945">
    <property type="component" value="Unassembled WGS sequence"/>
</dbReference>
<protein>
    <submittedName>
        <fullName evidence="1">Uncharacterized protein</fullName>
    </submittedName>
</protein>
<dbReference type="AlphaFoldDB" id="A0AAV4MKB4"/>
<comment type="caution">
    <text evidence="1">The sequence shown here is derived from an EMBL/GenBank/DDBJ whole genome shotgun (WGS) entry which is preliminary data.</text>
</comment>
<proteinExistence type="predicted"/>
<dbReference type="EMBL" id="BPLR01019829">
    <property type="protein sequence ID" value="GIX72245.1"/>
    <property type="molecule type" value="Genomic_DNA"/>
</dbReference>
<reference evidence="1 2" key="1">
    <citation type="submission" date="2021-06" db="EMBL/GenBank/DDBJ databases">
        <title>Caerostris extrusa draft genome.</title>
        <authorList>
            <person name="Kono N."/>
            <person name="Arakawa K."/>
        </authorList>
    </citation>
    <scope>NUCLEOTIDE SEQUENCE [LARGE SCALE GENOMIC DNA]</scope>
</reference>
<name>A0AAV4MKB4_CAEEX</name>